<dbReference type="FunFam" id="1.10.510.10:FF:000146">
    <property type="entry name" value="LRR receptor-like serine/threonine-protein kinase IOS1"/>
    <property type="match status" value="1"/>
</dbReference>
<feature type="compositionally biased region" description="Polar residues" evidence="7">
    <location>
        <begin position="515"/>
        <end position="524"/>
    </location>
</feature>
<dbReference type="EC" id="2.7.11.1" evidence="1"/>
<sequence>MGCFDFVPKRPEFEVKSKEKNIPSGSGEDNASAVNSGSYGPSDSSIKGDFDALSSSESVLINPPGNQFSQSGSLRKPNDLRDFTFHELRYATKNFDRKSLLGEGGFGQVFKGTIRQKQNFGGGEEKIDVAVKQLNSRGEQGHKEWLAEVHFLGLVDSPHLVKLIGYCADDTDERGIQRLLVYEFMQNKGLDDHLFRPGPNSLSWPTRVKIILGAALGLAYLHEDMEFQIIFRDFKTSNVLLDEDFNSKLSDFGLARHGPQEGYSYVSTAIVGTAGYAAPEYIQTGHLTMKSDVWSFGIVMLEVLTGRRVMDRNRPRNEQRLVEWARPFVNDHHKLYQIVDPALNNNYPARVVQKFAQLAYQCLNKVPKSRPRMSDVVEKLKIVQERTLHWESTPSQSPLHKGRVSTESRSLSASQELSRPSKGSPIGLPLGLSGIQIGKPTKSGSEVFGNVDVSHRISNLISEGSSHSPKSVGTSAAGSSTAANIEGEKHTLGKAGKEPNLVENVVEGRKHEDSSGGNPIATSDTAKKRSRAGLDRLARMSRESGRFNWIPRLSFSTNAH</sequence>
<evidence type="ECO:0000256" key="5">
    <source>
        <dbReference type="ARBA" id="ARBA00023170"/>
    </source>
</evidence>
<reference evidence="10" key="3">
    <citation type="submission" date="2020-12" db="UniProtKB">
        <authorList>
            <consortium name="EnsemblPlants"/>
        </authorList>
    </citation>
    <scope>IDENTIFICATION</scope>
</reference>
<dbReference type="InterPro" id="IPR000719">
    <property type="entry name" value="Prot_kinase_dom"/>
</dbReference>
<dbReference type="OMA" id="RIMSACW"/>
<dbReference type="SUPFAM" id="SSF56112">
    <property type="entry name" value="Protein kinase-like (PK-like)"/>
    <property type="match status" value="1"/>
</dbReference>
<feature type="compositionally biased region" description="Low complexity" evidence="7">
    <location>
        <begin position="471"/>
        <end position="482"/>
    </location>
</feature>
<evidence type="ECO:0000256" key="1">
    <source>
        <dbReference type="ARBA" id="ARBA00012513"/>
    </source>
</evidence>
<evidence type="ECO:0000256" key="4">
    <source>
        <dbReference type="ARBA" id="ARBA00022840"/>
    </source>
</evidence>
<dbReference type="RefSeq" id="XP_024400588.1">
    <property type="nucleotide sequence ID" value="XM_024544820.2"/>
</dbReference>
<evidence type="ECO:0000313" key="9">
    <source>
        <dbReference type="EMBL" id="PNR35859.1"/>
    </source>
</evidence>
<evidence type="ECO:0000256" key="2">
    <source>
        <dbReference type="ARBA" id="ARBA00022679"/>
    </source>
</evidence>
<keyword evidence="2" id="KW-0808">Transferase</keyword>
<evidence type="ECO:0000256" key="6">
    <source>
        <dbReference type="PROSITE-ProRule" id="PRU10141"/>
    </source>
</evidence>
<dbReference type="AlphaFoldDB" id="A0A2K1J2V5"/>
<protein>
    <recommendedName>
        <fullName evidence="1">non-specific serine/threonine protein kinase</fullName>
        <ecNumber evidence="1">2.7.11.1</ecNumber>
    </recommendedName>
</protein>
<dbReference type="PROSITE" id="PS50011">
    <property type="entry name" value="PROTEIN_KINASE_DOM"/>
    <property type="match status" value="1"/>
</dbReference>
<evidence type="ECO:0000313" key="11">
    <source>
        <dbReference type="Proteomes" id="UP000006727"/>
    </source>
</evidence>
<dbReference type="InterPro" id="IPR011009">
    <property type="entry name" value="Kinase-like_dom_sf"/>
</dbReference>
<dbReference type="RefSeq" id="XP_024400587.1">
    <property type="nucleotide sequence ID" value="XM_024544819.2"/>
</dbReference>
<dbReference type="InterPro" id="IPR017441">
    <property type="entry name" value="Protein_kinase_ATP_BS"/>
</dbReference>
<dbReference type="InterPro" id="IPR050823">
    <property type="entry name" value="Plant_Ser_Thr_Prot_Kinase"/>
</dbReference>
<dbReference type="Pfam" id="PF07714">
    <property type="entry name" value="PK_Tyr_Ser-Thr"/>
    <property type="match status" value="1"/>
</dbReference>
<evidence type="ECO:0000256" key="3">
    <source>
        <dbReference type="ARBA" id="ARBA00022741"/>
    </source>
</evidence>
<accession>A0A2K1J2V5</accession>
<evidence type="ECO:0000313" key="10">
    <source>
        <dbReference type="EnsemblPlants" id="Pp3c17_6060V3.1"/>
    </source>
</evidence>
<feature type="domain" description="Protein kinase" evidence="8">
    <location>
        <begin position="95"/>
        <end position="383"/>
    </location>
</feature>
<dbReference type="FunFam" id="3.30.200.20:FF:000228">
    <property type="entry name" value="Serine/threonine-protein kinase BIK1"/>
    <property type="match status" value="1"/>
</dbReference>
<name>A0A2K1J2V5_PHYPA</name>
<dbReference type="EMBL" id="ABEU02000017">
    <property type="protein sequence ID" value="PNR35859.1"/>
    <property type="molecule type" value="Genomic_DNA"/>
</dbReference>
<dbReference type="Gene3D" id="3.30.200.20">
    <property type="entry name" value="Phosphorylase Kinase, domain 1"/>
    <property type="match status" value="1"/>
</dbReference>
<keyword evidence="3 6" id="KW-0547">Nucleotide-binding</keyword>
<dbReference type="Gramene" id="Pp3c17_6060V3.1">
    <property type="protein sequence ID" value="Pp3c17_6060V3.1"/>
    <property type="gene ID" value="Pp3c17_6060"/>
</dbReference>
<gene>
    <name evidence="10" type="primary">LOC112294426</name>
    <name evidence="9" type="ORF">PHYPA_021709</name>
</gene>
<reference evidence="9 11" key="1">
    <citation type="journal article" date="2008" name="Science">
        <title>The Physcomitrella genome reveals evolutionary insights into the conquest of land by plants.</title>
        <authorList>
            <person name="Rensing S."/>
            <person name="Lang D."/>
            <person name="Zimmer A."/>
            <person name="Terry A."/>
            <person name="Salamov A."/>
            <person name="Shapiro H."/>
            <person name="Nishiyama T."/>
            <person name="Perroud P.-F."/>
            <person name="Lindquist E."/>
            <person name="Kamisugi Y."/>
            <person name="Tanahashi T."/>
            <person name="Sakakibara K."/>
            <person name="Fujita T."/>
            <person name="Oishi K."/>
            <person name="Shin-I T."/>
            <person name="Kuroki Y."/>
            <person name="Toyoda A."/>
            <person name="Suzuki Y."/>
            <person name="Hashimoto A."/>
            <person name="Yamaguchi K."/>
            <person name="Sugano A."/>
            <person name="Kohara Y."/>
            <person name="Fujiyama A."/>
            <person name="Anterola A."/>
            <person name="Aoki S."/>
            <person name="Ashton N."/>
            <person name="Barbazuk W.B."/>
            <person name="Barker E."/>
            <person name="Bennetzen J."/>
            <person name="Bezanilla M."/>
            <person name="Blankenship R."/>
            <person name="Cho S.H."/>
            <person name="Dutcher S."/>
            <person name="Estelle M."/>
            <person name="Fawcett J.A."/>
            <person name="Gundlach H."/>
            <person name="Hanada K."/>
            <person name="Heyl A."/>
            <person name="Hicks K.A."/>
            <person name="Hugh J."/>
            <person name="Lohr M."/>
            <person name="Mayer K."/>
            <person name="Melkozernov A."/>
            <person name="Murata T."/>
            <person name="Nelson D."/>
            <person name="Pils B."/>
            <person name="Prigge M."/>
            <person name="Reiss B."/>
            <person name="Renner T."/>
            <person name="Rombauts S."/>
            <person name="Rushton P."/>
            <person name="Sanderfoot A."/>
            <person name="Schween G."/>
            <person name="Shiu S.-H."/>
            <person name="Stueber K."/>
            <person name="Theodoulou F.L."/>
            <person name="Tu H."/>
            <person name="Van de Peer Y."/>
            <person name="Verrier P.J."/>
            <person name="Waters E."/>
            <person name="Wood A."/>
            <person name="Yang L."/>
            <person name="Cove D."/>
            <person name="Cuming A."/>
            <person name="Hasebe M."/>
            <person name="Lucas S."/>
            <person name="Mishler D.B."/>
            <person name="Reski R."/>
            <person name="Grigoriev I."/>
            <person name="Quatrano R.S."/>
            <person name="Boore J.L."/>
        </authorList>
    </citation>
    <scope>NUCLEOTIDE SEQUENCE [LARGE SCALE GENOMIC DNA]</scope>
    <source>
        <strain evidence="10 11">cv. Gransden 2004</strain>
    </source>
</reference>
<dbReference type="GO" id="GO:0004674">
    <property type="term" value="F:protein serine/threonine kinase activity"/>
    <property type="evidence" value="ECO:0007669"/>
    <property type="project" value="UniProtKB-EC"/>
</dbReference>
<dbReference type="GeneID" id="112294426"/>
<dbReference type="InterPro" id="IPR001245">
    <property type="entry name" value="Ser-Thr/Tyr_kinase_cat_dom"/>
</dbReference>
<dbReference type="Proteomes" id="UP000006727">
    <property type="component" value="Chromosome 17"/>
</dbReference>
<dbReference type="GO" id="GO:0005524">
    <property type="term" value="F:ATP binding"/>
    <property type="evidence" value="ECO:0007669"/>
    <property type="project" value="UniProtKB-UniRule"/>
</dbReference>
<feature type="binding site" evidence="6">
    <location>
        <position position="132"/>
    </location>
    <ligand>
        <name>ATP</name>
        <dbReference type="ChEBI" id="CHEBI:30616"/>
    </ligand>
</feature>
<feature type="compositionally biased region" description="Low complexity" evidence="7">
    <location>
        <begin position="420"/>
        <end position="429"/>
    </location>
</feature>
<dbReference type="OrthoDB" id="4062651at2759"/>
<dbReference type="Gramene" id="Pp3c17_6060V3.2">
    <property type="protein sequence ID" value="Pp3c17_6060V3.2"/>
    <property type="gene ID" value="Pp3c17_6060"/>
</dbReference>
<dbReference type="EnsemblPlants" id="Pp3c17_6060V3.1">
    <property type="protein sequence ID" value="Pp3c17_6060V3.1"/>
    <property type="gene ID" value="Pp3c17_6060"/>
</dbReference>
<keyword evidence="5" id="KW-0675">Receptor</keyword>
<feature type="region of interest" description="Disordered" evidence="7">
    <location>
        <begin position="15"/>
        <end position="47"/>
    </location>
</feature>
<dbReference type="RefSeq" id="XP_024400586.1">
    <property type="nucleotide sequence ID" value="XM_024544818.2"/>
</dbReference>
<keyword evidence="11" id="KW-1185">Reference proteome</keyword>
<dbReference type="PROSITE" id="PS00107">
    <property type="entry name" value="PROTEIN_KINASE_ATP"/>
    <property type="match status" value="1"/>
</dbReference>
<evidence type="ECO:0000259" key="8">
    <source>
        <dbReference type="PROSITE" id="PS50011"/>
    </source>
</evidence>
<reference evidence="9 11" key="2">
    <citation type="journal article" date="2018" name="Plant J.">
        <title>The Physcomitrella patens chromosome-scale assembly reveals moss genome structure and evolution.</title>
        <authorList>
            <person name="Lang D."/>
            <person name="Ullrich K.K."/>
            <person name="Murat F."/>
            <person name="Fuchs J."/>
            <person name="Jenkins J."/>
            <person name="Haas F.B."/>
            <person name="Piednoel M."/>
            <person name="Gundlach H."/>
            <person name="Van Bel M."/>
            <person name="Meyberg R."/>
            <person name="Vives C."/>
            <person name="Morata J."/>
            <person name="Symeonidi A."/>
            <person name="Hiss M."/>
            <person name="Muchero W."/>
            <person name="Kamisugi Y."/>
            <person name="Saleh O."/>
            <person name="Blanc G."/>
            <person name="Decker E.L."/>
            <person name="van Gessel N."/>
            <person name="Grimwood J."/>
            <person name="Hayes R.D."/>
            <person name="Graham S.W."/>
            <person name="Gunter L.E."/>
            <person name="McDaniel S.F."/>
            <person name="Hoernstein S.N.W."/>
            <person name="Larsson A."/>
            <person name="Li F.W."/>
            <person name="Perroud P.F."/>
            <person name="Phillips J."/>
            <person name="Ranjan P."/>
            <person name="Rokshar D.S."/>
            <person name="Rothfels C.J."/>
            <person name="Schneider L."/>
            <person name="Shu S."/>
            <person name="Stevenson D.W."/>
            <person name="Thummler F."/>
            <person name="Tillich M."/>
            <person name="Villarreal Aguilar J.C."/>
            <person name="Widiez T."/>
            <person name="Wong G.K."/>
            <person name="Wymore A."/>
            <person name="Zhang Y."/>
            <person name="Zimmer A.D."/>
            <person name="Quatrano R.S."/>
            <person name="Mayer K.F.X."/>
            <person name="Goodstein D."/>
            <person name="Casacuberta J.M."/>
            <person name="Vandepoele K."/>
            <person name="Reski R."/>
            <person name="Cuming A.C."/>
            <person name="Tuskan G.A."/>
            <person name="Maumus F."/>
            <person name="Salse J."/>
            <person name="Schmutz J."/>
            <person name="Rensing S.A."/>
        </authorList>
    </citation>
    <scope>NUCLEOTIDE SEQUENCE [LARGE SCALE GENOMIC DNA]</scope>
    <source>
        <strain evidence="10 11">cv. Gransden 2004</strain>
    </source>
</reference>
<keyword evidence="4 6" id="KW-0067">ATP-binding</keyword>
<feature type="region of interest" description="Disordered" evidence="7">
    <location>
        <begin position="508"/>
        <end position="532"/>
    </location>
</feature>
<dbReference type="RefSeq" id="XP_024400589.1">
    <property type="nucleotide sequence ID" value="XM_024544821.2"/>
</dbReference>
<dbReference type="EnsemblPlants" id="Pp3c17_6060V3.2">
    <property type="protein sequence ID" value="Pp3c17_6060V3.2"/>
    <property type="gene ID" value="Pp3c17_6060"/>
</dbReference>
<feature type="region of interest" description="Disordered" evidence="7">
    <location>
        <begin position="461"/>
        <end position="482"/>
    </location>
</feature>
<dbReference type="STRING" id="3218.A0A2K1J2V5"/>
<dbReference type="Gene3D" id="1.10.510.10">
    <property type="entry name" value="Transferase(Phosphotransferase) domain 1"/>
    <property type="match status" value="1"/>
</dbReference>
<feature type="region of interest" description="Disordered" evidence="7">
    <location>
        <begin position="389"/>
        <end position="429"/>
    </location>
</feature>
<dbReference type="PANTHER" id="PTHR45621">
    <property type="entry name" value="OS01G0588500 PROTEIN-RELATED"/>
    <property type="match status" value="1"/>
</dbReference>
<feature type="compositionally biased region" description="Polar residues" evidence="7">
    <location>
        <begin position="23"/>
        <end position="45"/>
    </location>
</feature>
<dbReference type="RefSeq" id="XP_073396329.1">
    <property type="nucleotide sequence ID" value="XM_073540228.1"/>
</dbReference>
<proteinExistence type="predicted"/>
<dbReference type="RefSeq" id="XP_073396330.1">
    <property type="nucleotide sequence ID" value="XM_073540229.1"/>
</dbReference>
<organism evidence="9">
    <name type="scientific">Physcomitrium patens</name>
    <name type="common">Spreading-leaved earth moss</name>
    <name type="synonym">Physcomitrella patens</name>
    <dbReference type="NCBI Taxonomy" id="3218"/>
    <lineage>
        <taxon>Eukaryota</taxon>
        <taxon>Viridiplantae</taxon>
        <taxon>Streptophyta</taxon>
        <taxon>Embryophyta</taxon>
        <taxon>Bryophyta</taxon>
        <taxon>Bryophytina</taxon>
        <taxon>Bryopsida</taxon>
        <taxon>Funariidae</taxon>
        <taxon>Funariales</taxon>
        <taxon>Funariaceae</taxon>
        <taxon>Physcomitrium</taxon>
    </lineage>
</organism>
<feature type="compositionally biased region" description="Polar residues" evidence="7">
    <location>
        <begin position="405"/>
        <end position="418"/>
    </location>
</feature>
<dbReference type="PaxDb" id="3218-PP1S26_76V6.1"/>
<evidence type="ECO:0000256" key="7">
    <source>
        <dbReference type="SAM" id="MobiDB-lite"/>
    </source>
</evidence>